<dbReference type="PROSITE" id="PS50977">
    <property type="entry name" value="HTH_TETR_2"/>
    <property type="match status" value="1"/>
</dbReference>
<gene>
    <name evidence="7" type="ORF">ACFP2T_15890</name>
</gene>
<evidence type="ECO:0000256" key="3">
    <source>
        <dbReference type="ARBA" id="ARBA00023163"/>
    </source>
</evidence>
<evidence type="ECO:0000256" key="5">
    <source>
        <dbReference type="SAM" id="MobiDB-lite"/>
    </source>
</evidence>
<dbReference type="Pfam" id="PF00440">
    <property type="entry name" value="TetR_N"/>
    <property type="match status" value="1"/>
</dbReference>
<evidence type="ECO:0000256" key="4">
    <source>
        <dbReference type="PROSITE-ProRule" id="PRU00335"/>
    </source>
</evidence>
<keyword evidence="2 4" id="KW-0238">DNA-binding</keyword>
<proteinExistence type="predicted"/>
<evidence type="ECO:0000313" key="7">
    <source>
        <dbReference type="EMBL" id="MFC6017684.1"/>
    </source>
</evidence>
<keyword evidence="1" id="KW-0805">Transcription regulation</keyword>
<dbReference type="SUPFAM" id="SSF48498">
    <property type="entry name" value="Tetracyclin repressor-like, C-terminal domain"/>
    <property type="match status" value="1"/>
</dbReference>
<evidence type="ECO:0000256" key="2">
    <source>
        <dbReference type="ARBA" id="ARBA00023125"/>
    </source>
</evidence>
<evidence type="ECO:0000259" key="6">
    <source>
        <dbReference type="PROSITE" id="PS50977"/>
    </source>
</evidence>
<name>A0ABW1K7V6_9ACTN</name>
<dbReference type="PANTHER" id="PTHR30055:SF225">
    <property type="entry name" value="TRANSCRIPTIONAL REGULATORY PROTEIN-RELATED"/>
    <property type="match status" value="1"/>
</dbReference>
<dbReference type="InterPro" id="IPR011075">
    <property type="entry name" value="TetR_C"/>
</dbReference>
<dbReference type="Gene3D" id="1.10.357.10">
    <property type="entry name" value="Tetracycline Repressor, domain 2"/>
    <property type="match status" value="1"/>
</dbReference>
<comment type="caution">
    <text evidence="7">The sequence shown here is derived from an EMBL/GenBank/DDBJ whole genome shotgun (WGS) entry which is preliminary data.</text>
</comment>
<dbReference type="RefSeq" id="WP_377422130.1">
    <property type="nucleotide sequence ID" value="NZ_JBHSPR010000010.1"/>
</dbReference>
<dbReference type="Pfam" id="PF16859">
    <property type="entry name" value="TetR_C_11"/>
    <property type="match status" value="1"/>
</dbReference>
<feature type="region of interest" description="Disordered" evidence="5">
    <location>
        <begin position="203"/>
        <end position="222"/>
    </location>
</feature>
<dbReference type="PANTHER" id="PTHR30055">
    <property type="entry name" value="HTH-TYPE TRANSCRIPTIONAL REGULATOR RUTR"/>
    <property type="match status" value="1"/>
</dbReference>
<keyword evidence="8" id="KW-1185">Reference proteome</keyword>
<feature type="domain" description="HTH tetR-type" evidence="6">
    <location>
        <begin position="19"/>
        <end position="79"/>
    </location>
</feature>
<dbReference type="InterPro" id="IPR050109">
    <property type="entry name" value="HTH-type_TetR-like_transc_reg"/>
</dbReference>
<dbReference type="Proteomes" id="UP001596203">
    <property type="component" value="Unassembled WGS sequence"/>
</dbReference>
<reference evidence="8" key="1">
    <citation type="journal article" date="2019" name="Int. J. Syst. Evol. Microbiol.">
        <title>The Global Catalogue of Microorganisms (GCM) 10K type strain sequencing project: providing services to taxonomists for standard genome sequencing and annotation.</title>
        <authorList>
            <consortium name="The Broad Institute Genomics Platform"/>
            <consortium name="The Broad Institute Genome Sequencing Center for Infectious Disease"/>
            <person name="Wu L."/>
            <person name="Ma J."/>
        </authorList>
    </citation>
    <scope>NUCLEOTIDE SEQUENCE [LARGE SCALE GENOMIC DNA]</scope>
    <source>
        <strain evidence="8">ZS-35-S2</strain>
    </source>
</reference>
<feature type="compositionally biased region" description="Low complexity" evidence="5">
    <location>
        <begin position="205"/>
        <end position="215"/>
    </location>
</feature>
<dbReference type="EMBL" id="JBHSPR010000010">
    <property type="protein sequence ID" value="MFC6017684.1"/>
    <property type="molecule type" value="Genomic_DNA"/>
</dbReference>
<keyword evidence="3" id="KW-0804">Transcription</keyword>
<protein>
    <submittedName>
        <fullName evidence="7">TetR/AcrR family transcriptional regulator</fullName>
    </submittedName>
</protein>
<accession>A0ABW1K7V6</accession>
<evidence type="ECO:0000313" key="8">
    <source>
        <dbReference type="Proteomes" id="UP001596203"/>
    </source>
</evidence>
<dbReference type="InterPro" id="IPR001647">
    <property type="entry name" value="HTH_TetR"/>
</dbReference>
<feature type="DNA-binding region" description="H-T-H motif" evidence="4">
    <location>
        <begin position="42"/>
        <end position="61"/>
    </location>
</feature>
<sequence>MTDGEPGPAAERRTRRRGNDLVQAIHAAVLAEVGEVGVSGLTMEGIAKRAATAKTSLYRRWSSPRELLIDALHEAHPQESPSPGADDLRGDLIQALRQLVAWIRTPAATAVVAIMMERHRHPELVDAMYTRVFDARGGTFTSTVLRHYAAQGHLDPALVTPVVTDIGEALVLKHSTDTGEIPDDDVLAAIVDQAILPAVGIMPARGRPTRTSASRSRPEPTD</sequence>
<dbReference type="InterPro" id="IPR009057">
    <property type="entry name" value="Homeodomain-like_sf"/>
</dbReference>
<dbReference type="Gene3D" id="1.10.10.60">
    <property type="entry name" value="Homeodomain-like"/>
    <property type="match status" value="1"/>
</dbReference>
<evidence type="ECO:0000256" key="1">
    <source>
        <dbReference type="ARBA" id="ARBA00023015"/>
    </source>
</evidence>
<dbReference type="InterPro" id="IPR036271">
    <property type="entry name" value="Tet_transcr_reg_TetR-rel_C_sf"/>
</dbReference>
<dbReference type="SUPFAM" id="SSF46689">
    <property type="entry name" value="Homeodomain-like"/>
    <property type="match status" value="1"/>
</dbReference>
<organism evidence="7 8">
    <name type="scientific">Plantactinospora solaniradicis</name>
    <dbReference type="NCBI Taxonomy" id="1723736"/>
    <lineage>
        <taxon>Bacteria</taxon>
        <taxon>Bacillati</taxon>
        <taxon>Actinomycetota</taxon>
        <taxon>Actinomycetes</taxon>
        <taxon>Micromonosporales</taxon>
        <taxon>Micromonosporaceae</taxon>
        <taxon>Plantactinospora</taxon>
    </lineage>
</organism>